<dbReference type="SUPFAM" id="SSF52266">
    <property type="entry name" value="SGNH hydrolase"/>
    <property type="match status" value="1"/>
</dbReference>
<comment type="subunit">
    <text evidence="4">Monomer.</text>
</comment>
<evidence type="ECO:0000256" key="3">
    <source>
        <dbReference type="ARBA" id="ARBA00008668"/>
    </source>
</evidence>
<evidence type="ECO:0000313" key="17">
    <source>
        <dbReference type="EMBL" id="MBB5936312.1"/>
    </source>
</evidence>
<evidence type="ECO:0000256" key="15">
    <source>
        <dbReference type="SAM" id="SignalP"/>
    </source>
</evidence>
<feature type="domain" description="SGNH hydrolase-type esterase" evidence="16">
    <location>
        <begin position="48"/>
        <end position="264"/>
    </location>
</feature>
<feature type="disulfide bond" evidence="14">
    <location>
        <begin position="193"/>
        <end position="240"/>
    </location>
</feature>
<proteinExistence type="inferred from homology"/>
<evidence type="ECO:0000313" key="18">
    <source>
        <dbReference type="Proteomes" id="UP000588098"/>
    </source>
</evidence>
<dbReference type="Proteomes" id="UP000588098">
    <property type="component" value="Unassembled WGS sequence"/>
</dbReference>
<dbReference type="GO" id="GO:0005576">
    <property type="term" value="C:extracellular region"/>
    <property type="evidence" value="ECO:0007669"/>
    <property type="project" value="UniProtKB-SubCell"/>
</dbReference>
<name>A0A7W9QBS3_9ACTN</name>
<evidence type="ECO:0000259" key="16">
    <source>
        <dbReference type="Pfam" id="PF13472"/>
    </source>
</evidence>
<comment type="similarity">
    <text evidence="3">Belongs to the 'GDSL' lipolytic enzyme family.</text>
</comment>
<dbReference type="CDD" id="cd01823">
    <property type="entry name" value="SEST_like"/>
    <property type="match status" value="1"/>
</dbReference>
<dbReference type="AlphaFoldDB" id="A0A7W9QBS3"/>
<evidence type="ECO:0000256" key="4">
    <source>
        <dbReference type="ARBA" id="ARBA00011245"/>
    </source>
</evidence>
<dbReference type="GO" id="GO:0004806">
    <property type="term" value="F:triacylglycerol lipase activity"/>
    <property type="evidence" value="ECO:0007669"/>
    <property type="project" value="UniProtKB-EC"/>
</dbReference>
<evidence type="ECO:0000256" key="9">
    <source>
        <dbReference type="ARBA" id="ARBA00022801"/>
    </source>
</evidence>
<dbReference type="FunFam" id="3.40.50.1110:FF:000018">
    <property type="entry name" value="Lipase 1"/>
    <property type="match status" value="1"/>
</dbReference>
<dbReference type="Gene3D" id="3.40.50.1110">
    <property type="entry name" value="SGNH hydrolase"/>
    <property type="match status" value="1"/>
</dbReference>
<comment type="catalytic activity">
    <reaction evidence="1">
        <text>a triacylglycerol + H2O = a diacylglycerol + a fatty acid + H(+)</text>
        <dbReference type="Rhea" id="RHEA:12044"/>
        <dbReference type="ChEBI" id="CHEBI:15377"/>
        <dbReference type="ChEBI" id="CHEBI:15378"/>
        <dbReference type="ChEBI" id="CHEBI:17855"/>
        <dbReference type="ChEBI" id="CHEBI:18035"/>
        <dbReference type="ChEBI" id="CHEBI:28868"/>
        <dbReference type="EC" id="3.1.1.3"/>
    </reaction>
</comment>
<evidence type="ECO:0000256" key="10">
    <source>
        <dbReference type="ARBA" id="ARBA00022963"/>
    </source>
</evidence>
<dbReference type="GO" id="GO:0019433">
    <property type="term" value="P:triglyceride catabolic process"/>
    <property type="evidence" value="ECO:0007669"/>
    <property type="project" value="TreeGrafter"/>
</dbReference>
<comment type="subcellular location">
    <subcellularLocation>
        <location evidence="2">Secreted</location>
    </subcellularLocation>
</comment>
<keyword evidence="11" id="KW-0443">Lipid metabolism</keyword>
<feature type="active site" evidence="13">
    <location>
        <position position="258"/>
    </location>
</feature>
<keyword evidence="12 14" id="KW-1015">Disulfide bond</keyword>
<sequence length="276" mass="28383">MRLTRFLSAASAALLTAALALTGGQVAQAADATAQDRANTQAASAYVALGDSYSSGVGAGDYDASSGDCKRSNRAYPKLWANKNAPSSFNFTACSGARTGDVLANQLGPVNSGTGLVSITIGGNDAGFADVMTTCVLQSESACVNRINTARAYVESTLPGKLDQVYSAIDSRAPSARVVVLGYPRFYQLNGSCVAGLTEKERTAINNAADLLNTTIAKRAADHGFAFGDIASRFAGHEICSSNSWLHSVTFPIGDSYHPTAAGQSGGYLPSFAAAA</sequence>
<organism evidence="17 18">
    <name type="scientific">Streptomyces zagrosensis</name>
    <dbReference type="NCBI Taxonomy" id="1042984"/>
    <lineage>
        <taxon>Bacteria</taxon>
        <taxon>Bacillati</taxon>
        <taxon>Actinomycetota</taxon>
        <taxon>Actinomycetes</taxon>
        <taxon>Kitasatosporales</taxon>
        <taxon>Streptomycetaceae</taxon>
        <taxon>Streptomyces</taxon>
    </lineage>
</organism>
<evidence type="ECO:0000256" key="14">
    <source>
        <dbReference type="PIRSR" id="PIRSR637460-2"/>
    </source>
</evidence>
<keyword evidence="7" id="KW-0964">Secreted</keyword>
<keyword evidence="10" id="KW-0442">Lipid degradation</keyword>
<feature type="disulfide bond" evidence="14">
    <location>
        <begin position="69"/>
        <end position="94"/>
    </location>
</feature>
<evidence type="ECO:0000256" key="5">
    <source>
        <dbReference type="ARBA" id="ARBA00013279"/>
    </source>
</evidence>
<dbReference type="PANTHER" id="PTHR37981">
    <property type="entry name" value="LIPASE 2"/>
    <property type="match status" value="1"/>
</dbReference>
<dbReference type="InterPro" id="IPR036514">
    <property type="entry name" value="SGNH_hydro_sf"/>
</dbReference>
<evidence type="ECO:0000256" key="1">
    <source>
        <dbReference type="ARBA" id="ARBA00001024"/>
    </source>
</evidence>
<gene>
    <name evidence="17" type="ORF">FHS42_003387</name>
</gene>
<evidence type="ECO:0000256" key="6">
    <source>
        <dbReference type="ARBA" id="ARBA00022487"/>
    </source>
</evidence>
<feature type="disulfide bond" evidence="14">
    <location>
        <begin position="135"/>
        <end position="143"/>
    </location>
</feature>
<evidence type="ECO:0000256" key="8">
    <source>
        <dbReference type="ARBA" id="ARBA00022729"/>
    </source>
</evidence>
<reference evidence="17 18" key="1">
    <citation type="submission" date="2020-08" db="EMBL/GenBank/DDBJ databases">
        <title>Genomic Encyclopedia of Type Strains, Phase III (KMG-III): the genomes of soil and plant-associated and newly described type strains.</title>
        <authorList>
            <person name="Whitman W."/>
        </authorList>
    </citation>
    <scope>NUCLEOTIDE SEQUENCE [LARGE SCALE GENOMIC DNA]</scope>
    <source>
        <strain evidence="17 18">CECT 8305</strain>
    </source>
</reference>
<evidence type="ECO:0000256" key="11">
    <source>
        <dbReference type="ARBA" id="ARBA00023098"/>
    </source>
</evidence>
<dbReference type="PANTHER" id="PTHR37981:SF1">
    <property type="entry name" value="SGNH HYDROLASE-TYPE ESTERASE DOMAIN-CONTAINING PROTEIN"/>
    <property type="match status" value="1"/>
</dbReference>
<keyword evidence="9" id="KW-0378">Hydrolase</keyword>
<dbReference type="RefSeq" id="WP_184572902.1">
    <property type="nucleotide sequence ID" value="NZ_JACHJL010000007.1"/>
</dbReference>
<evidence type="ECO:0000256" key="12">
    <source>
        <dbReference type="ARBA" id="ARBA00023157"/>
    </source>
</evidence>
<dbReference type="EMBL" id="JACHJL010000007">
    <property type="protein sequence ID" value="MBB5936312.1"/>
    <property type="molecule type" value="Genomic_DNA"/>
</dbReference>
<comment type="caution">
    <text evidence="17">The sequence shown here is derived from an EMBL/GenBank/DDBJ whole genome shotgun (WGS) entry which is preliminary data.</text>
</comment>
<feature type="signal peptide" evidence="15">
    <location>
        <begin position="1"/>
        <end position="29"/>
    </location>
</feature>
<dbReference type="GO" id="GO:0106435">
    <property type="term" value="F:carboxylesterase activity"/>
    <property type="evidence" value="ECO:0007669"/>
    <property type="project" value="UniProtKB-ARBA"/>
</dbReference>
<feature type="chain" id="PRO_5031084182" description="triacylglycerol lipase" evidence="15">
    <location>
        <begin position="30"/>
        <end position="276"/>
    </location>
</feature>
<protein>
    <recommendedName>
        <fullName evidence="5">triacylglycerol lipase</fullName>
        <ecNumber evidence="5">3.1.1.3</ecNumber>
    </recommendedName>
</protein>
<feature type="active site" description="Nucleophile" evidence="13">
    <location>
        <position position="52"/>
    </location>
</feature>
<evidence type="ECO:0000256" key="2">
    <source>
        <dbReference type="ARBA" id="ARBA00004613"/>
    </source>
</evidence>
<dbReference type="InterPro" id="IPR037460">
    <property type="entry name" value="SEST-like"/>
</dbReference>
<evidence type="ECO:0000256" key="13">
    <source>
        <dbReference type="PIRSR" id="PIRSR637460-1"/>
    </source>
</evidence>
<evidence type="ECO:0000256" key="7">
    <source>
        <dbReference type="ARBA" id="ARBA00022525"/>
    </source>
</evidence>
<dbReference type="InterPro" id="IPR013830">
    <property type="entry name" value="SGNH_hydro"/>
</dbReference>
<keyword evidence="6" id="KW-0719">Serine esterase</keyword>
<dbReference type="Pfam" id="PF13472">
    <property type="entry name" value="Lipase_GDSL_2"/>
    <property type="match status" value="1"/>
</dbReference>
<keyword evidence="18" id="KW-1185">Reference proteome</keyword>
<dbReference type="EC" id="3.1.1.3" evidence="5"/>
<keyword evidence="8 15" id="KW-0732">Signal</keyword>
<accession>A0A7W9QBS3</accession>